<evidence type="ECO:0000256" key="2">
    <source>
        <dbReference type="ARBA" id="ARBA00022679"/>
    </source>
</evidence>
<dbReference type="RefSeq" id="WP_011629405.1">
    <property type="nucleotide sequence ID" value="NC_008340.1"/>
</dbReference>
<evidence type="ECO:0000313" key="5">
    <source>
        <dbReference type="Proteomes" id="UP000001962"/>
    </source>
</evidence>
<evidence type="ECO:0000256" key="1">
    <source>
        <dbReference type="ARBA" id="ARBA00022676"/>
    </source>
</evidence>
<keyword evidence="5" id="KW-1185">Reference proteome</keyword>
<dbReference type="Gene3D" id="3.40.1030.10">
    <property type="entry name" value="Nucleoside phosphorylase/phosphoribosyltransferase catalytic domain"/>
    <property type="match status" value="1"/>
</dbReference>
<keyword evidence="2 4" id="KW-0808">Transferase</keyword>
<dbReference type="InterPro" id="IPR017459">
    <property type="entry name" value="Glycosyl_Trfase_fam3_N_dom"/>
</dbReference>
<organism evidence="4 5">
    <name type="scientific">Alkalilimnicola ehrlichii (strain ATCC BAA-1101 / DSM 17681 / MLHE-1)</name>
    <dbReference type="NCBI Taxonomy" id="187272"/>
    <lineage>
        <taxon>Bacteria</taxon>
        <taxon>Pseudomonadati</taxon>
        <taxon>Pseudomonadota</taxon>
        <taxon>Gammaproteobacteria</taxon>
        <taxon>Chromatiales</taxon>
        <taxon>Ectothiorhodospiraceae</taxon>
        <taxon>Alkalilimnicola</taxon>
    </lineage>
</organism>
<feature type="domain" description="Glycosyl transferase family 3 N-terminal" evidence="3">
    <location>
        <begin position="14"/>
        <end position="76"/>
    </location>
</feature>
<dbReference type="OrthoDB" id="9768896at2"/>
<dbReference type="InterPro" id="IPR036320">
    <property type="entry name" value="Glycosyl_Trfase_fam3_N_dom_sf"/>
</dbReference>
<dbReference type="KEGG" id="aeh:Mlg_1665"/>
<proteinExistence type="predicted"/>
<keyword evidence="1" id="KW-0328">Glycosyltransferase</keyword>
<dbReference type="PANTHER" id="PTHR43285:SF4">
    <property type="entry name" value="TRANSFERASE"/>
    <property type="match status" value="1"/>
</dbReference>
<dbReference type="GO" id="GO:0005829">
    <property type="term" value="C:cytosol"/>
    <property type="evidence" value="ECO:0007669"/>
    <property type="project" value="TreeGrafter"/>
</dbReference>
<evidence type="ECO:0000259" key="3">
    <source>
        <dbReference type="Pfam" id="PF02885"/>
    </source>
</evidence>
<dbReference type="eggNOG" id="COG0547">
    <property type="taxonomic scope" value="Bacteria"/>
</dbReference>
<gene>
    <name evidence="4" type="ordered locus">Mlg_1665</name>
</gene>
<dbReference type="InterPro" id="IPR035902">
    <property type="entry name" value="Nuc_phospho_transferase"/>
</dbReference>
<dbReference type="Gene3D" id="1.20.970.10">
    <property type="entry name" value="Transferase, Pyrimidine Nucleoside Phosphorylase, Chain C"/>
    <property type="match status" value="1"/>
</dbReference>
<dbReference type="NCBIfam" id="NF006564">
    <property type="entry name" value="PRK09071.1"/>
    <property type="match status" value="1"/>
</dbReference>
<dbReference type="EMBL" id="CP000453">
    <property type="protein sequence ID" value="ABI57011.1"/>
    <property type="molecule type" value="Genomic_DNA"/>
</dbReference>
<dbReference type="SUPFAM" id="SSF47648">
    <property type="entry name" value="Nucleoside phosphorylase/phosphoribosyltransferase N-terminal domain"/>
    <property type="match status" value="1"/>
</dbReference>
<reference evidence="5" key="1">
    <citation type="submission" date="2006-08" db="EMBL/GenBank/DDBJ databases">
        <title>Complete sequence of Alkalilimnicola ehrilichei MLHE-1.</title>
        <authorList>
            <person name="Copeland A."/>
            <person name="Lucas S."/>
            <person name="Lapidus A."/>
            <person name="Barry K."/>
            <person name="Detter J.C."/>
            <person name="Glavina del Rio T."/>
            <person name="Hammon N."/>
            <person name="Israni S."/>
            <person name="Dalin E."/>
            <person name="Tice H."/>
            <person name="Pitluck S."/>
            <person name="Sims D."/>
            <person name="Brettin T."/>
            <person name="Bruce D."/>
            <person name="Han C."/>
            <person name="Tapia R."/>
            <person name="Gilna P."/>
            <person name="Schmutz J."/>
            <person name="Larimer F."/>
            <person name="Land M."/>
            <person name="Hauser L."/>
            <person name="Kyrpides N."/>
            <person name="Mikhailova N."/>
            <person name="Oremland R.S."/>
            <person name="Hoeft S.E."/>
            <person name="Switzer-Blum J."/>
            <person name="Kulp T."/>
            <person name="King G."/>
            <person name="Tabita R."/>
            <person name="Witte B."/>
            <person name="Santini J.M."/>
            <person name="Basu P."/>
            <person name="Hollibaugh J.T."/>
            <person name="Xie G."/>
            <person name="Stolz J.F."/>
            <person name="Richardson P."/>
        </authorList>
    </citation>
    <scope>NUCLEOTIDE SEQUENCE [LARGE SCALE GENOMIC DNA]</scope>
    <source>
        <strain evidence="5">ATCC BAA-1101 / DSM 17681 / MLHE-1</strain>
    </source>
</reference>
<dbReference type="Proteomes" id="UP000001962">
    <property type="component" value="Chromosome"/>
</dbReference>
<sequence>MTKSLPPEHPFATVIRTLGKGPQSSRSLSQEEAEAAMGAILDDAVQPMQLGAFLMLLRVKGETGEEMAGFARAARARLQRPHQPLAVDLDWPSYAGKKRRLPWYLLAAKLLSQQGYRILMHGSSVHTPGRLYAETVLDLLDLPRCNSWEEAGRALDQHHFAYLPLEVLSPRMEALINLRPVLGLRSPIHTLARLLNPANAPASLHGIFHPGYLQVHLAAAETLGEQMLVVKGDGGEAEFMPDTVCKLRTSGLPLPSEITLGPWMERQGRKGLVMPEAEQLMRVWEGDLEDRYAESAVIGTTGLALLAMNQHDKPQAAFDEAARLWARRPVPA</sequence>
<protein>
    <submittedName>
        <fullName evidence="4">Glycosyl transferase, family 3</fullName>
    </submittedName>
</protein>
<dbReference type="InterPro" id="IPR005940">
    <property type="entry name" value="Anthranilate_Pribosyl_Tfrase"/>
</dbReference>
<evidence type="ECO:0000313" key="4">
    <source>
        <dbReference type="EMBL" id="ABI57011.1"/>
    </source>
</evidence>
<name>Q0A826_ALKEH</name>
<dbReference type="GO" id="GO:0000162">
    <property type="term" value="P:L-tryptophan biosynthetic process"/>
    <property type="evidence" value="ECO:0007669"/>
    <property type="project" value="InterPro"/>
</dbReference>
<dbReference type="SUPFAM" id="SSF52418">
    <property type="entry name" value="Nucleoside phosphorylase/phosphoribosyltransferase catalytic domain"/>
    <property type="match status" value="1"/>
</dbReference>
<dbReference type="PANTHER" id="PTHR43285">
    <property type="entry name" value="ANTHRANILATE PHOSPHORIBOSYLTRANSFERASE"/>
    <property type="match status" value="1"/>
</dbReference>
<dbReference type="AlphaFoldDB" id="Q0A826"/>
<dbReference type="GO" id="GO:0004048">
    <property type="term" value="F:anthranilate phosphoribosyltransferase activity"/>
    <property type="evidence" value="ECO:0007669"/>
    <property type="project" value="InterPro"/>
</dbReference>
<accession>Q0A826</accession>
<dbReference type="HOGENOM" id="CLU_043389_0_0_6"/>
<dbReference type="Pfam" id="PF02885">
    <property type="entry name" value="Glycos_trans_3N"/>
    <property type="match status" value="1"/>
</dbReference>